<dbReference type="InterPro" id="IPR044068">
    <property type="entry name" value="CB"/>
</dbReference>
<dbReference type="PROSITE" id="PS51898">
    <property type="entry name" value="TYR_RECOMBINASE"/>
    <property type="match status" value="1"/>
</dbReference>
<dbReference type="Proteomes" id="UP001600943">
    <property type="component" value="Unassembled WGS sequence"/>
</dbReference>
<keyword evidence="3" id="KW-0229">DNA integration</keyword>
<dbReference type="Pfam" id="PF14659">
    <property type="entry name" value="Phage_int_SAM_3"/>
    <property type="match status" value="1"/>
</dbReference>
<evidence type="ECO:0000259" key="7">
    <source>
        <dbReference type="PROSITE" id="PS51898"/>
    </source>
</evidence>
<name>A0ABQ0BDY7_9FIRM</name>
<evidence type="ECO:0000256" key="6">
    <source>
        <dbReference type="PROSITE-ProRule" id="PRU01248"/>
    </source>
</evidence>
<keyword evidence="4 6" id="KW-0238">DNA-binding</keyword>
<feature type="domain" description="Core-binding (CB)" evidence="8">
    <location>
        <begin position="71"/>
        <end position="153"/>
    </location>
</feature>
<dbReference type="Gene3D" id="1.10.443.10">
    <property type="entry name" value="Intergrase catalytic core"/>
    <property type="match status" value="1"/>
</dbReference>
<dbReference type="InterPro" id="IPR050090">
    <property type="entry name" value="Tyrosine_recombinase_XerCD"/>
</dbReference>
<evidence type="ECO:0000256" key="3">
    <source>
        <dbReference type="ARBA" id="ARBA00022908"/>
    </source>
</evidence>
<evidence type="ECO:0000256" key="4">
    <source>
        <dbReference type="ARBA" id="ARBA00023125"/>
    </source>
</evidence>
<keyword evidence="10" id="KW-1185">Reference proteome</keyword>
<feature type="domain" description="Tyr recombinase" evidence="7">
    <location>
        <begin position="173"/>
        <end position="373"/>
    </location>
</feature>
<dbReference type="InterPro" id="IPR002104">
    <property type="entry name" value="Integrase_catalytic"/>
</dbReference>
<gene>
    <name evidence="9" type="ORF">K040078D81_37410</name>
</gene>
<dbReference type="RefSeq" id="WP_095173426.1">
    <property type="nucleotide sequence ID" value="NZ_BAABYW010000001.1"/>
</dbReference>
<dbReference type="Pfam" id="PF00589">
    <property type="entry name" value="Phage_integrase"/>
    <property type="match status" value="1"/>
</dbReference>
<dbReference type="Gene3D" id="1.10.150.130">
    <property type="match status" value="1"/>
</dbReference>
<dbReference type="EMBL" id="BAABYW010000001">
    <property type="protein sequence ID" value="GAA6409624.1"/>
    <property type="molecule type" value="Genomic_DNA"/>
</dbReference>
<reference evidence="9 10" key="1">
    <citation type="submission" date="2024-04" db="EMBL/GenBank/DDBJ databases">
        <title>Defined microbial consortia suppress multidrug-resistant proinflammatory Enterobacteriaceae via ecological control.</title>
        <authorList>
            <person name="Furuichi M."/>
            <person name="Kawaguchi T."/>
            <person name="Pust M."/>
            <person name="Yasuma K."/>
            <person name="Plichta D."/>
            <person name="Hasegawa N."/>
            <person name="Ohya T."/>
            <person name="Bhattarai S."/>
            <person name="Sasajima S."/>
            <person name="Aoto Y."/>
            <person name="Tuganbaev T."/>
            <person name="Yaginuma M."/>
            <person name="Ueda M."/>
            <person name="Okahashi N."/>
            <person name="Amafuji K."/>
            <person name="Kiridooshi Y."/>
            <person name="Sugita K."/>
            <person name="Strazar M."/>
            <person name="Skelly A."/>
            <person name="Suda W."/>
            <person name="Hattori M."/>
            <person name="Nakamoto N."/>
            <person name="Caballero S."/>
            <person name="Norman J."/>
            <person name="Olle B."/>
            <person name="Tanoue T."/>
            <person name="Arita M."/>
            <person name="Bucci V."/>
            <person name="Atarashi K."/>
            <person name="Xavier R."/>
            <person name="Honda K."/>
        </authorList>
    </citation>
    <scope>NUCLEOTIDE SEQUENCE [LARGE SCALE GENOMIC DNA]</scope>
    <source>
        <strain evidence="10">k04-0078-D8-1</strain>
    </source>
</reference>
<dbReference type="InterPro" id="IPR004107">
    <property type="entry name" value="Integrase_SAM-like_N"/>
</dbReference>
<dbReference type="SUPFAM" id="SSF56349">
    <property type="entry name" value="DNA breaking-rejoining enzymes"/>
    <property type="match status" value="1"/>
</dbReference>
<sequence>MSRKGENIRKRKDGRWEARYMKGRDMNGKIRYGYLYGKSYKEVKEKKIRKISEYPAFFAYGSQPSALLEDDRICTVSVHWKNHIRYTVKESTYSNYGEILENHILPALGETSVRKITNRTLLSFVQREMEKGMSYGSIHVIMGVLKNILNYGQELGCFPGELLKFPRIPAGGKEIQIMSKEDFRKLDACLSEGTDPFTFGILLCMYTGIRVGELCGLKWEDIDLNHRKIYIRRTVTRVKNLDMTLTEGQGVCPRTRLNIGTPKTSTSMREIPLPDRLLSIGTALKKNGRCFLLTGTENCVEPRTVQRRYAALLKKCQIPHIKIHSLRHQFSCRWIEQGFDTKSLSEILGHTSVKTTLDLYVHIQAETKREYMNQLTTP</sequence>
<dbReference type="PANTHER" id="PTHR30349">
    <property type="entry name" value="PHAGE INTEGRASE-RELATED"/>
    <property type="match status" value="1"/>
</dbReference>
<dbReference type="PROSITE" id="PS51900">
    <property type="entry name" value="CB"/>
    <property type="match status" value="1"/>
</dbReference>
<organism evidence="9 10">
    <name type="scientific">Blautia hominis</name>
    <dbReference type="NCBI Taxonomy" id="2025493"/>
    <lineage>
        <taxon>Bacteria</taxon>
        <taxon>Bacillati</taxon>
        <taxon>Bacillota</taxon>
        <taxon>Clostridia</taxon>
        <taxon>Lachnospirales</taxon>
        <taxon>Lachnospiraceae</taxon>
        <taxon>Blautia</taxon>
    </lineage>
</organism>
<dbReference type="InterPro" id="IPR010998">
    <property type="entry name" value="Integrase_recombinase_N"/>
</dbReference>
<comment type="function">
    <text evidence="1">Site-specific tyrosine recombinase, which acts by catalyzing the cutting and rejoining of the recombining DNA molecules.</text>
</comment>
<evidence type="ECO:0000256" key="5">
    <source>
        <dbReference type="ARBA" id="ARBA00023172"/>
    </source>
</evidence>
<protein>
    <submittedName>
        <fullName evidence="9">Site-specific integrase</fullName>
    </submittedName>
</protein>
<evidence type="ECO:0000256" key="2">
    <source>
        <dbReference type="ARBA" id="ARBA00008857"/>
    </source>
</evidence>
<accession>A0ABQ0BDY7</accession>
<evidence type="ECO:0000313" key="9">
    <source>
        <dbReference type="EMBL" id="GAA6409624.1"/>
    </source>
</evidence>
<evidence type="ECO:0000256" key="1">
    <source>
        <dbReference type="ARBA" id="ARBA00003283"/>
    </source>
</evidence>
<dbReference type="InterPro" id="IPR011010">
    <property type="entry name" value="DNA_brk_join_enz"/>
</dbReference>
<keyword evidence="5" id="KW-0233">DNA recombination</keyword>
<evidence type="ECO:0000313" key="10">
    <source>
        <dbReference type="Proteomes" id="UP001600943"/>
    </source>
</evidence>
<comment type="caution">
    <text evidence="9">The sequence shown here is derived from an EMBL/GenBank/DDBJ whole genome shotgun (WGS) entry which is preliminary data.</text>
</comment>
<dbReference type="CDD" id="cd01189">
    <property type="entry name" value="INT_ICEBs1_C_like"/>
    <property type="match status" value="1"/>
</dbReference>
<comment type="similarity">
    <text evidence="2">Belongs to the 'phage' integrase family.</text>
</comment>
<dbReference type="PANTHER" id="PTHR30349:SF64">
    <property type="entry name" value="PROPHAGE INTEGRASE INTD-RELATED"/>
    <property type="match status" value="1"/>
</dbReference>
<proteinExistence type="inferred from homology"/>
<evidence type="ECO:0000259" key="8">
    <source>
        <dbReference type="PROSITE" id="PS51900"/>
    </source>
</evidence>
<dbReference type="InterPro" id="IPR013762">
    <property type="entry name" value="Integrase-like_cat_sf"/>
</dbReference>